<gene>
    <name evidence="1" type="ORF">NC998_14675</name>
</gene>
<evidence type="ECO:0000313" key="1">
    <source>
        <dbReference type="EMBL" id="MEP0818342.1"/>
    </source>
</evidence>
<proteinExistence type="predicted"/>
<sequence length="125" mass="13796">MSAQPNLYNTAFLEGSEKLLAQSVPIAAVVSAPRPLRFQKNRSSANFSVVSPRGSRLRWVVLENGVPNRNIRFSLKEDRSVATDPVIYIGVRHGSITRSILVRSIYIADPTGARGNFQVAVYEIP</sequence>
<evidence type="ECO:0000313" key="2">
    <source>
        <dbReference type="Proteomes" id="UP001464891"/>
    </source>
</evidence>
<dbReference type="EMBL" id="JAMPKM010000008">
    <property type="protein sequence ID" value="MEP0818342.1"/>
    <property type="molecule type" value="Genomic_DNA"/>
</dbReference>
<dbReference type="RefSeq" id="WP_190441767.1">
    <property type="nucleotide sequence ID" value="NZ_JAMPKM010000008.1"/>
</dbReference>
<keyword evidence="2" id="KW-1185">Reference proteome</keyword>
<reference evidence="1 2" key="1">
    <citation type="submission" date="2022-04" db="EMBL/GenBank/DDBJ databases">
        <title>Positive selection, recombination, and allopatry shape intraspecific diversity of widespread and dominant cyanobacteria.</title>
        <authorList>
            <person name="Wei J."/>
            <person name="Shu W."/>
            <person name="Hu C."/>
        </authorList>
    </citation>
    <scope>NUCLEOTIDE SEQUENCE [LARGE SCALE GENOMIC DNA]</scope>
    <source>
        <strain evidence="1 2">GB2-A4</strain>
    </source>
</reference>
<accession>A0ABV0J980</accession>
<name>A0ABV0J980_9CYAN</name>
<comment type="caution">
    <text evidence="1">The sequence shown here is derived from an EMBL/GenBank/DDBJ whole genome shotgun (WGS) entry which is preliminary data.</text>
</comment>
<organism evidence="1 2">
    <name type="scientific">Trichocoleus desertorum GB2-A4</name>
    <dbReference type="NCBI Taxonomy" id="2933944"/>
    <lineage>
        <taxon>Bacteria</taxon>
        <taxon>Bacillati</taxon>
        <taxon>Cyanobacteriota</taxon>
        <taxon>Cyanophyceae</taxon>
        <taxon>Leptolyngbyales</taxon>
        <taxon>Trichocoleusaceae</taxon>
        <taxon>Trichocoleus</taxon>
    </lineage>
</organism>
<dbReference type="Proteomes" id="UP001464891">
    <property type="component" value="Unassembled WGS sequence"/>
</dbReference>
<protein>
    <submittedName>
        <fullName evidence="1">DeoR family transcriptional regulator</fullName>
    </submittedName>
</protein>